<dbReference type="InterPro" id="IPR042217">
    <property type="entry name" value="T4SS_VirB10/TrbI"/>
</dbReference>
<keyword evidence="3" id="KW-0812">Transmembrane</keyword>
<comment type="similarity">
    <text evidence="2">Belongs to the TrbI/VirB10 family.</text>
</comment>
<keyword evidence="4" id="KW-1133">Transmembrane helix</keyword>
<evidence type="ECO:0000256" key="5">
    <source>
        <dbReference type="ARBA" id="ARBA00023136"/>
    </source>
</evidence>
<comment type="caution">
    <text evidence="6">The sequence shown here is derived from an EMBL/GenBank/DDBJ whole genome shotgun (WGS) entry which is preliminary data.</text>
</comment>
<organism evidence="6 7">
    <name type="scientific">Antarcticimicrobium luteum</name>
    <dbReference type="NCBI Taxonomy" id="2547397"/>
    <lineage>
        <taxon>Bacteria</taxon>
        <taxon>Pseudomonadati</taxon>
        <taxon>Pseudomonadota</taxon>
        <taxon>Alphaproteobacteria</taxon>
        <taxon>Rhodobacterales</taxon>
        <taxon>Paracoccaceae</taxon>
        <taxon>Antarcticimicrobium</taxon>
    </lineage>
</organism>
<dbReference type="RefSeq" id="WP_133360241.1">
    <property type="nucleotide sequence ID" value="NZ_SMUV01000068.1"/>
</dbReference>
<gene>
    <name evidence="6" type="ORF">E1832_13225</name>
</gene>
<dbReference type="Proteomes" id="UP000295301">
    <property type="component" value="Unassembled WGS sequence"/>
</dbReference>
<evidence type="ECO:0000313" key="6">
    <source>
        <dbReference type="EMBL" id="TDK45625.1"/>
    </source>
</evidence>
<proteinExistence type="inferred from homology"/>
<reference evidence="6 7" key="1">
    <citation type="submission" date="2019-03" db="EMBL/GenBank/DDBJ databases">
        <title>Ruegeria lutea sp. nov., a novel strain, isolated from marine sediment, the Masan Bay, South Korea.</title>
        <authorList>
            <person name="Kim J."/>
            <person name="Kim D.-Y."/>
            <person name="Lee S.-S."/>
        </authorList>
    </citation>
    <scope>NUCLEOTIDE SEQUENCE [LARGE SCALE GENOMIC DNA]</scope>
    <source>
        <strain evidence="6 7">318-1</strain>
    </source>
</reference>
<dbReference type="EMBL" id="SMUV01000068">
    <property type="protein sequence ID" value="TDK45625.1"/>
    <property type="molecule type" value="Genomic_DNA"/>
</dbReference>
<protein>
    <submittedName>
        <fullName evidence="6">TrbI/VirB10 family protein</fullName>
    </submittedName>
</protein>
<keyword evidence="5" id="KW-0472">Membrane</keyword>
<dbReference type="GO" id="GO:0016020">
    <property type="term" value="C:membrane"/>
    <property type="evidence" value="ECO:0007669"/>
    <property type="project" value="UniProtKB-SubCell"/>
</dbReference>
<evidence type="ECO:0000313" key="7">
    <source>
        <dbReference type="Proteomes" id="UP000295301"/>
    </source>
</evidence>
<accession>A0A4R5V2B5</accession>
<dbReference type="Pfam" id="PF03743">
    <property type="entry name" value="TrbI"/>
    <property type="match status" value="1"/>
</dbReference>
<evidence type="ECO:0000256" key="2">
    <source>
        <dbReference type="ARBA" id="ARBA00010265"/>
    </source>
</evidence>
<evidence type="ECO:0000256" key="3">
    <source>
        <dbReference type="ARBA" id="ARBA00022692"/>
    </source>
</evidence>
<keyword evidence="7" id="KW-1185">Reference proteome</keyword>
<dbReference type="Gene3D" id="2.40.128.260">
    <property type="entry name" value="Type IV secretion system, VirB10/TraB/TrbI"/>
    <property type="match status" value="1"/>
</dbReference>
<dbReference type="OrthoDB" id="9807354at2"/>
<evidence type="ECO:0000256" key="4">
    <source>
        <dbReference type="ARBA" id="ARBA00022989"/>
    </source>
</evidence>
<sequence length="131" mass="13564">MRPLDLTGRRDLQARILVGWSRIVTPEGQSVQLAAFGADDQGRSGVTGSVNSRFGLRFGTAALLSIIGAGPAIAASEASSETRSEIAEDVAGSFAQATDAVIGEYATLPPVISVQPGAAISVIADRDLEFY</sequence>
<name>A0A4R5V2B5_9RHOB</name>
<evidence type="ECO:0000256" key="1">
    <source>
        <dbReference type="ARBA" id="ARBA00004167"/>
    </source>
</evidence>
<dbReference type="CDD" id="cd16429">
    <property type="entry name" value="VirB10"/>
    <property type="match status" value="1"/>
</dbReference>
<dbReference type="AlphaFoldDB" id="A0A4R5V2B5"/>
<dbReference type="InterPro" id="IPR005498">
    <property type="entry name" value="T4SS_VirB10/TraB/TrbI"/>
</dbReference>
<comment type="subcellular location">
    <subcellularLocation>
        <location evidence="1">Membrane</location>
        <topology evidence="1">Single-pass membrane protein</topology>
    </subcellularLocation>
</comment>